<evidence type="ECO:0000259" key="1">
    <source>
        <dbReference type="Pfam" id="PF03184"/>
    </source>
</evidence>
<sequence>MRDQDNDIPWRFLRIQRLPKNSTSITQPLDAGCFSVFKRAYLEMLSQESCIVINHGDAKSISNGHAWSLLPFAWNRVKASTIRNCFAHVPILPTRMRDELRSRRPRKQEQLELKDFTIRNQHIRQERTDFEHLIAAVGEDNNWNLNRIGDKDQQELFDEELALQPEIIEEEEEEAIEDRLLPPRRMRASNDNDELYSSPIADQDFEDAFELLNDPTLGFGWDNPTGVKEGRRAMANESEVEKEFRVLAKEFFR</sequence>
<dbReference type="InterPro" id="IPR004875">
    <property type="entry name" value="DDE_SF_endonuclease_dom"/>
</dbReference>
<feature type="non-terminal residue" evidence="2">
    <location>
        <position position="253"/>
    </location>
</feature>
<accession>A0AAD4D1Z1</accession>
<reference evidence="2" key="1">
    <citation type="journal article" date="2020" name="Fungal Divers.">
        <title>Resolving the Mortierellaceae phylogeny through synthesis of multi-gene phylogenetics and phylogenomics.</title>
        <authorList>
            <person name="Vandepol N."/>
            <person name="Liber J."/>
            <person name="Desiro A."/>
            <person name="Na H."/>
            <person name="Kennedy M."/>
            <person name="Barry K."/>
            <person name="Grigoriev I.V."/>
            <person name="Miller A.N."/>
            <person name="O'Donnell K."/>
            <person name="Stajich J.E."/>
            <person name="Bonito G."/>
        </authorList>
    </citation>
    <scope>NUCLEOTIDE SEQUENCE</scope>
    <source>
        <strain evidence="2">NRRL 28262</strain>
    </source>
</reference>
<dbReference type="Pfam" id="PF03184">
    <property type="entry name" value="DDE_1"/>
    <property type="match status" value="1"/>
</dbReference>
<dbReference type="Proteomes" id="UP001194580">
    <property type="component" value="Unassembled WGS sequence"/>
</dbReference>
<dbReference type="AlphaFoldDB" id="A0AAD4D1Z1"/>
<protein>
    <recommendedName>
        <fullName evidence="1">DDE-1 domain-containing protein</fullName>
    </recommendedName>
</protein>
<keyword evidence="3" id="KW-1185">Reference proteome</keyword>
<evidence type="ECO:0000313" key="3">
    <source>
        <dbReference type="Proteomes" id="UP001194580"/>
    </source>
</evidence>
<comment type="caution">
    <text evidence="2">The sequence shown here is derived from an EMBL/GenBank/DDBJ whole genome shotgun (WGS) entry which is preliminary data.</text>
</comment>
<evidence type="ECO:0000313" key="2">
    <source>
        <dbReference type="EMBL" id="KAG0256946.1"/>
    </source>
</evidence>
<gene>
    <name evidence="2" type="ORF">BGZ95_005366</name>
</gene>
<proteinExistence type="predicted"/>
<feature type="domain" description="DDE-1" evidence="1">
    <location>
        <begin position="17"/>
        <end position="86"/>
    </location>
</feature>
<dbReference type="GO" id="GO:0003676">
    <property type="term" value="F:nucleic acid binding"/>
    <property type="evidence" value="ECO:0007669"/>
    <property type="project" value="InterPro"/>
</dbReference>
<dbReference type="EMBL" id="JAAAIL010002481">
    <property type="protein sequence ID" value="KAG0256946.1"/>
    <property type="molecule type" value="Genomic_DNA"/>
</dbReference>
<organism evidence="2 3">
    <name type="scientific">Linnemannia exigua</name>
    <dbReference type="NCBI Taxonomy" id="604196"/>
    <lineage>
        <taxon>Eukaryota</taxon>
        <taxon>Fungi</taxon>
        <taxon>Fungi incertae sedis</taxon>
        <taxon>Mucoromycota</taxon>
        <taxon>Mortierellomycotina</taxon>
        <taxon>Mortierellomycetes</taxon>
        <taxon>Mortierellales</taxon>
        <taxon>Mortierellaceae</taxon>
        <taxon>Linnemannia</taxon>
    </lineage>
</organism>
<name>A0AAD4D1Z1_9FUNG</name>